<dbReference type="PANTHER" id="PTHR43297:SF14">
    <property type="entry name" value="ATPASE AAA-TYPE CORE DOMAIN-CONTAINING PROTEIN"/>
    <property type="match status" value="1"/>
</dbReference>
<dbReference type="AlphaFoldDB" id="X1NTN4"/>
<evidence type="ECO:0000313" key="8">
    <source>
        <dbReference type="EMBL" id="GAI22004.1"/>
    </source>
</evidence>
<proteinExistence type="predicted"/>
<dbReference type="InterPro" id="IPR050388">
    <property type="entry name" value="ABC_Ni/Peptide_Import"/>
</dbReference>
<keyword evidence="6" id="KW-0472">Membrane</keyword>
<evidence type="ECO:0000256" key="2">
    <source>
        <dbReference type="ARBA" id="ARBA00022448"/>
    </source>
</evidence>
<protein>
    <recommendedName>
        <fullName evidence="7">ABC transporter domain-containing protein</fullName>
    </recommendedName>
</protein>
<keyword evidence="3" id="KW-1003">Cell membrane</keyword>
<keyword evidence="5" id="KW-1278">Translocase</keyword>
<feature type="domain" description="ABC transporter" evidence="7">
    <location>
        <begin position="25"/>
        <end position="65"/>
    </location>
</feature>
<evidence type="ECO:0000256" key="3">
    <source>
        <dbReference type="ARBA" id="ARBA00022475"/>
    </source>
</evidence>
<accession>X1NTN4</accession>
<evidence type="ECO:0000256" key="1">
    <source>
        <dbReference type="ARBA" id="ARBA00004370"/>
    </source>
</evidence>
<organism evidence="8">
    <name type="scientific">marine sediment metagenome</name>
    <dbReference type="NCBI Taxonomy" id="412755"/>
    <lineage>
        <taxon>unclassified sequences</taxon>
        <taxon>metagenomes</taxon>
        <taxon>ecological metagenomes</taxon>
    </lineage>
</organism>
<name>X1NTN4_9ZZZZ</name>
<evidence type="ECO:0000256" key="5">
    <source>
        <dbReference type="ARBA" id="ARBA00022967"/>
    </source>
</evidence>
<dbReference type="InterPro" id="IPR027417">
    <property type="entry name" value="P-loop_NTPase"/>
</dbReference>
<dbReference type="PANTHER" id="PTHR43297">
    <property type="entry name" value="OLIGOPEPTIDE TRANSPORT ATP-BINDING PROTEIN APPD"/>
    <property type="match status" value="1"/>
</dbReference>
<dbReference type="EMBL" id="BARV01017322">
    <property type="protein sequence ID" value="GAI22004.1"/>
    <property type="molecule type" value="Genomic_DNA"/>
</dbReference>
<feature type="non-terminal residue" evidence="8">
    <location>
        <position position="70"/>
    </location>
</feature>
<dbReference type="InterPro" id="IPR003439">
    <property type="entry name" value="ABC_transporter-like_ATP-bd"/>
</dbReference>
<sequence length="70" mass="7372">MSVLLKVENLKTQFKTDAGLVKAVDGISYHVDEQEIVGLVGESGCGKSVSQLSVMQLVPTPPGEITDGEV</sequence>
<keyword evidence="4" id="KW-0997">Cell inner membrane</keyword>
<dbReference type="GO" id="GO:0016887">
    <property type="term" value="F:ATP hydrolysis activity"/>
    <property type="evidence" value="ECO:0007669"/>
    <property type="project" value="InterPro"/>
</dbReference>
<reference evidence="8" key="1">
    <citation type="journal article" date="2014" name="Front. Microbiol.">
        <title>High frequency of phylogenetically diverse reductive dehalogenase-homologous genes in deep subseafloor sedimentary metagenomes.</title>
        <authorList>
            <person name="Kawai M."/>
            <person name="Futagami T."/>
            <person name="Toyoda A."/>
            <person name="Takaki Y."/>
            <person name="Nishi S."/>
            <person name="Hori S."/>
            <person name="Arai W."/>
            <person name="Tsubouchi T."/>
            <person name="Morono Y."/>
            <person name="Uchiyama I."/>
            <person name="Ito T."/>
            <person name="Fujiyama A."/>
            <person name="Inagaki F."/>
            <person name="Takami H."/>
        </authorList>
    </citation>
    <scope>NUCLEOTIDE SEQUENCE</scope>
    <source>
        <strain evidence="8">Expedition CK06-06</strain>
    </source>
</reference>
<dbReference type="GO" id="GO:0005524">
    <property type="term" value="F:ATP binding"/>
    <property type="evidence" value="ECO:0007669"/>
    <property type="project" value="InterPro"/>
</dbReference>
<gene>
    <name evidence="8" type="ORF">S06H3_29552</name>
</gene>
<dbReference type="Gene3D" id="3.40.50.300">
    <property type="entry name" value="P-loop containing nucleotide triphosphate hydrolases"/>
    <property type="match status" value="1"/>
</dbReference>
<comment type="caution">
    <text evidence="8">The sequence shown here is derived from an EMBL/GenBank/DDBJ whole genome shotgun (WGS) entry which is preliminary data.</text>
</comment>
<dbReference type="GO" id="GO:0016020">
    <property type="term" value="C:membrane"/>
    <property type="evidence" value="ECO:0007669"/>
    <property type="project" value="UniProtKB-SubCell"/>
</dbReference>
<evidence type="ECO:0000259" key="7">
    <source>
        <dbReference type="Pfam" id="PF00005"/>
    </source>
</evidence>
<evidence type="ECO:0000256" key="6">
    <source>
        <dbReference type="ARBA" id="ARBA00023136"/>
    </source>
</evidence>
<comment type="subcellular location">
    <subcellularLocation>
        <location evidence="1">Membrane</location>
    </subcellularLocation>
</comment>
<dbReference type="SUPFAM" id="SSF52540">
    <property type="entry name" value="P-loop containing nucleoside triphosphate hydrolases"/>
    <property type="match status" value="1"/>
</dbReference>
<evidence type="ECO:0000256" key="4">
    <source>
        <dbReference type="ARBA" id="ARBA00022519"/>
    </source>
</evidence>
<keyword evidence="2" id="KW-0813">Transport</keyword>
<dbReference type="Pfam" id="PF00005">
    <property type="entry name" value="ABC_tran"/>
    <property type="match status" value="1"/>
</dbReference>